<evidence type="ECO:0000256" key="2">
    <source>
        <dbReference type="ARBA" id="ARBA00008072"/>
    </source>
</evidence>
<evidence type="ECO:0000313" key="8">
    <source>
        <dbReference type="EMBL" id="KAF2796371.1"/>
    </source>
</evidence>
<evidence type="ECO:0000259" key="7">
    <source>
        <dbReference type="SMART" id="SM00829"/>
    </source>
</evidence>
<dbReference type="SUPFAM" id="SSF50129">
    <property type="entry name" value="GroES-like"/>
    <property type="match status" value="1"/>
</dbReference>
<dbReference type="Pfam" id="PF00107">
    <property type="entry name" value="ADH_zinc_N"/>
    <property type="match status" value="1"/>
</dbReference>
<evidence type="ECO:0000313" key="9">
    <source>
        <dbReference type="Proteomes" id="UP000799757"/>
    </source>
</evidence>
<keyword evidence="6" id="KW-0520">NAD</keyword>
<dbReference type="PANTHER" id="PTHR42940:SF7">
    <property type="entry name" value="ALCOHOL DEHYDROGENASE-LIKE N-TERMINAL DOMAIN-CONTAINING PROTEIN"/>
    <property type="match status" value="1"/>
</dbReference>
<sequence length="343" mass="36472">MAPSIPKTCRAVVIEKPGAPWAIKEVPVNEPQHGEVLVKVNACGVCHSDSFLQQGAFGAMASFPRIPGHEVIGTVVALGPDEKRWKVGDKIGGAWHGGHDGTCKACNRGLFQMCENEVINGVTRDGGYAEYCTLRSEAAVRIPKDADPAEYAPLLCAGVTVFNGIRKMNIVPGDIVAVQGLGGLGHLAIQYARRMGYRTVALSQSSAKKDFAMELGATDYIDTSKEDAAEALLKMGGASLIVVTAPNPSIMGPLVKGCGPLGKLLILAPVGDIPVDTVALITKGVSVHGWPSGHALDSEEAINFAEHQHVKCKIEKFPFDKVEDAVKHMESGKVRFRSVIVME</sequence>
<dbReference type="SMART" id="SM00829">
    <property type="entry name" value="PKS_ER"/>
    <property type="match status" value="1"/>
</dbReference>
<dbReference type="GO" id="GO:0004022">
    <property type="term" value="F:alcohol dehydrogenase (NAD+) activity"/>
    <property type="evidence" value="ECO:0007669"/>
    <property type="project" value="TreeGrafter"/>
</dbReference>
<evidence type="ECO:0000256" key="5">
    <source>
        <dbReference type="ARBA" id="ARBA00023002"/>
    </source>
</evidence>
<comment type="similarity">
    <text evidence="2">Belongs to the zinc-containing alcohol dehydrogenase family.</text>
</comment>
<dbReference type="SUPFAM" id="SSF51735">
    <property type="entry name" value="NAD(P)-binding Rossmann-fold domains"/>
    <property type="match status" value="1"/>
</dbReference>
<dbReference type="InterPro" id="IPR013149">
    <property type="entry name" value="ADH-like_C"/>
</dbReference>
<keyword evidence="9" id="KW-1185">Reference proteome</keyword>
<dbReference type="Pfam" id="PF08240">
    <property type="entry name" value="ADH_N"/>
    <property type="match status" value="1"/>
</dbReference>
<keyword evidence="5" id="KW-0560">Oxidoreductase</keyword>
<evidence type="ECO:0000256" key="3">
    <source>
        <dbReference type="ARBA" id="ARBA00022723"/>
    </source>
</evidence>
<dbReference type="OrthoDB" id="1560166at2759"/>
<reference evidence="8" key="1">
    <citation type="journal article" date="2020" name="Stud. Mycol.">
        <title>101 Dothideomycetes genomes: a test case for predicting lifestyles and emergence of pathogens.</title>
        <authorList>
            <person name="Haridas S."/>
            <person name="Albert R."/>
            <person name="Binder M."/>
            <person name="Bloem J."/>
            <person name="Labutti K."/>
            <person name="Salamov A."/>
            <person name="Andreopoulos B."/>
            <person name="Baker S."/>
            <person name="Barry K."/>
            <person name="Bills G."/>
            <person name="Bluhm B."/>
            <person name="Cannon C."/>
            <person name="Castanera R."/>
            <person name="Culley D."/>
            <person name="Daum C."/>
            <person name="Ezra D."/>
            <person name="Gonzalez J."/>
            <person name="Henrissat B."/>
            <person name="Kuo A."/>
            <person name="Liang C."/>
            <person name="Lipzen A."/>
            <person name="Lutzoni F."/>
            <person name="Magnuson J."/>
            <person name="Mondo S."/>
            <person name="Nolan M."/>
            <person name="Ohm R."/>
            <person name="Pangilinan J."/>
            <person name="Park H.-J."/>
            <person name="Ramirez L."/>
            <person name="Alfaro M."/>
            <person name="Sun H."/>
            <person name="Tritt A."/>
            <person name="Yoshinaga Y."/>
            <person name="Zwiers L.-H."/>
            <person name="Turgeon B."/>
            <person name="Goodwin S."/>
            <person name="Spatafora J."/>
            <person name="Crous P."/>
            <person name="Grigoriev I."/>
        </authorList>
    </citation>
    <scope>NUCLEOTIDE SEQUENCE</scope>
    <source>
        <strain evidence="8">CBS 109.77</strain>
    </source>
</reference>
<keyword evidence="4" id="KW-0862">Zinc</keyword>
<feature type="domain" description="Enoyl reductase (ER)" evidence="7">
    <location>
        <begin position="18"/>
        <end position="340"/>
    </location>
</feature>
<dbReference type="GO" id="GO:0005737">
    <property type="term" value="C:cytoplasm"/>
    <property type="evidence" value="ECO:0007669"/>
    <property type="project" value="TreeGrafter"/>
</dbReference>
<dbReference type="Gene3D" id="3.40.50.720">
    <property type="entry name" value="NAD(P)-binding Rossmann-like Domain"/>
    <property type="match status" value="1"/>
</dbReference>
<gene>
    <name evidence="8" type="ORF">K505DRAFT_406426</name>
</gene>
<accession>A0A6A6XIX1</accession>
<evidence type="ECO:0000256" key="4">
    <source>
        <dbReference type="ARBA" id="ARBA00022833"/>
    </source>
</evidence>
<comment type="cofactor">
    <cofactor evidence="1">
        <name>Zn(2+)</name>
        <dbReference type="ChEBI" id="CHEBI:29105"/>
    </cofactor>
</comment>
<dbReference type="InterPro" id="IPR036291">
    <property type="entry name" value="NAD(P)-bd_dom_sf"/>
</dbReference>
<dbReference type="AlphaFoldDB" id="A0A6A6XIX1"/>
<proteinExistence type="inferred from homology"/>
<dbReference type="InterPro" id="IPR011032">
    <property type="entry name" value="GroES-like_sf"/>
</dbReference>
<keyword evidence="3" id="KW-0479">Metal-binding</keyword>
<dbReference type="PANTHER" id="PTHR42940">
    <property type="entry name" value="ALCOHOL DEHYDROGENASE 1-RELATED"/>
    <property type="match status" value="1"/>
</dbReference>
<protein>
    <submittedName>
        <fullName evidence="8">Alcohol dehydrogenase</fullName>
    </submittedName>
</protein>
<dbReference type="InterPro" id="IPR020843">
    <property type="entry name" value="ER"/>
</dbReference>
<dbReference type="Gene3D" id="3.90.180.10">
    <property type="entry name" value="Medium-chain alcohol dehydrogenases, catalytic domain"/>
    <property type="match status" value="1"/>
</dbReference>
<dbReference type="GO" id="GO:0046872">
    <property type="term" value="F:metal ion binding"/>
    <property type="evidence" value="ECO:0007669"/>
    <property type="project" value="UniProtKB-KW"/>
</dbReference>
<evidence type="ECO:0000256" key="6">
    <source>
        <dbReference type="ARBA" id="ARBA00023027"/>
    </source>
</evidence>
<organism evidence="8 9">
    <name type="scientific">Melanomma pulvis-pyrius CBS 109.77</name>
    <dbReference type="NCBI Taxonomy" id="1314802"/>
    <lineage>
        <taxon>Eukaryota</taxon>
        <taxon>Fungi</taxon>
        <taxon>Dikarya</taxon>
        <taxon>Ascomycota</taxon>
        <taxon>Pezizomycotina</taxon>
        <taxon>Dothideomycetes</taxon>
        <taxon>Pleosporomycetidae</taxon>
        <taxon>Pleosporales</taxon>
        <taxon>Melanommataceae</taxon>
        <taxon>Melanomma</taxon>
    </lineage>
</organism>
<dbReference type="InterPro" id="IPR013154">
    <property type="entry name" value="ADH-like_N"/>
</dbReference>
<evidence type="ECO:0000256" key="1">
    <source>
        <dbReference type="ARBA" id="ARBA00001947"/>
    </source>
</evidence>
<dbReference type="Proteomes" id="UP000799757">
    <property type="component" value="Unassembled WGS sequence"/>
</dbReference>
<name>A0A6A6XIX1_9PLEO</name>
<dbReference type="EMBL" id="MU001833">
    <property type="protein sequence ID" value="KAF2796371.1"/>
    <property type="molecule type" value="Genomic_DNA"/>
</dbReference>
<dbReference type="CDD" id="cd08296">
    <property type="entry name" value="CAD_like"/>
    <property type="match status" value="1"/>
</dbReference>
<dbReference type="FunFam" id="3.40.50.720:FF:000039">
    <property type="entry name" value="Alcohol dehydrogenase AdhP"/>
    <property type="match status" value="1"/>
</dbReference>